<dbReference type="HOGENOM" id="CLU_132648_1_0_4"/>
<organism evidence="2 3">
    <name type="scientific">Thiobacillus denitrificans (strain ATCC 25259 / T1)</name>
    <dbReference type="NCBI Taxonomy" id="292415"/>
    <lineage>
        <taxon>Bacteria</taxon>
        <taxon>Pseudomonadati</taxon>
        <taxon>Pseudomonadota</taxon>
        <taxon>Betaproteobacteria</taxon>
        <taxon>Nitrosomonadales</taxon>
        <taxon>Thiobacillaceae</taxon>
        <taxon>Thiobacillus</taxon>
    </lineage>
</organism>
<keyword evidence="1" id="KW-0812">Transmembrane</keyword>
<dbReference type="EMBL" id="CP000116">
    <property type="protein sequence ID" value="AAZ98718.1"/>
    <property type="molecule type" value="Genomic_DNA"/>
</dbReference>
<protein>
    <recommendedName>
        <fullName evidence="4">Transmembrane protein</fullName>
    </recommendedName>
</protein>
<evidence type="ECO:0000313" key="2">
    <source>
        <dbReference type="EMBL" id="AAZ98718.1"/>
    </source>
</evidence>
<gene>
    <name evidence="2" type="ordered locus">Tbd_2765</name>
</gene>
<keyword evidence="1" id="KW-0472">Membrane</keyword>
<dbReference type="OrthoDB" id="9810066at2"/>
<dbReference type="KEGG" id="tbd:Tbd_2765"/>
<dbReference type="eggNOG" id="ENOG5032SVV">
    <property type="taxonomic scope" value="Bacteria"/>
</dbReference>
<dbReference type="RefSeq" id="WP_011313277.1">
    <property type="nucleotide sequence ID" value="NC_007404.1"/>
</dbReference>
<accession>Q3SF96</accession>
<keyword evidence="1" id="KW-1133">Transmembrane helix</keyword>
<reference evidence="2 3" key="1">
    <citation type="journal article" date="2006" name="J. Bacteriol.">
        <title>The genome sequence of the obligately chemolithoautotrophic, facultatively anaerobic bacterium Thiobacillus denitrificans.</title>
        <authorList>
            <person name="Beller H.R."/>
            <person name="Chain P.S."/>
            <person name="Letain T.E."/>
            <person name="Chakicherla A."/>
            <person name="Larimer F.W."/>
            <person name="Richardson P.M."/>
            <person name="Coleman M.A."/>
            <person name="Wood A.P."/>
            <person name="Kelly D.P."/>
        </authorList>
    </citation>
    <scope>NUCLEOTIDE SEQUENCE [LARGE SCALE GENOMIC DNA]</scope>
    <source>
        <strain evidence="2 3">ATCC 25259</strain>
    </source>
</reference>
<name>Q3SF96_THIDA</name>
<feature type="transmembrane region" description="Helical" evidence="1">
    <location>
        <begin position="27"/>
        <end position="47"/>
    </location>
</feature>
<evidence type="ECO:0008006" key="4">
    <source>
        <dbReference type="Google" id="ProtNLM"/>
    </source>
</evidence>
<dbReference type="AlphaFoldDB" id="Q3SF96"/>
<evidence type="ECO:0000313" key="3">
    <source>
        <dbReference type="Proteomes" id="UP000008291"/>
    </source>
</evidence>
<dbReference type="Proteomes" id="UP000008291">
    <property type="component" value="Chromosome"/>
</dbReference>
<proteinExistence type="predicted"/>
<evidence type="ECO:0000256" key="1">
    <source>
        <dbReference type="SAM" id="Phobius"/>
    </source>
</evidence>
<dbReference type="STRING" id="292415.Tbd_2765"/>
<keyword evidence="3" id="KW-1185">Reference proteome</keyword>
<sequence>MERTEYPALEIDIDPERQRREWRVKRVAWALLYVALAAILFGVLGGGPVSTTAVAPDDGSLQLEYEKFARRHAPDQLRVAATAAADTVEIHLDSAYLSDIRLEEITPEPERVVVADGATTFVFNARRGARLRLSFDYQPERVGTLRGSIAAGDGARVAFRQFVYP</sequence>